<name>A0AAN6YQM7_9PEZI</name>
<dbReference type="PRINTS" id="PR00301">
    <property type="entry name" value="HEATSHOCK70"/>
</dbReference>
<protein>
    <submittedName>
        <fullName evidence="2">Actin-like ATPase domain-containing protein</fullName>
    </submittedName>
</protein>
<proteinExistence type="predicted"/>
<evidence type="ECO:0000313" key="2">
    <source>
        <dbReference type="EMBL" id="KAK4220587.1"/>
    </source>
</evidence>
<feature type="region of interest" description="Disordered" evidence="1">
    <location>
        <begin position="621"/>
        <end position="662"/>
    </location>
</feature>
<organism evidence="2 3">
    <name type="scientific">Podospora fimiseda</name>
    <dbReference type="NCBI Taxonomy" id="252190"/>
    <lineage>
        <taxon>Eukaryota</taxon>
        <taxon>Fungi</taxon>
        <taxon>Dikarya</taxon>
        <taxon>Ascomycota</taxon>
        <taxon>Pezizomycotina</taxon>
        <taxon>Sordariomycetes</taxon>
        <taxon>Sordariomycetidae</taxon>
        <taxon>Sordariales</taxon>
        <taxon>Podosporaceae</taxon>
        <taxon>Podospora</taxon>
    </lineage>
</organism>
<dbReference type="PANTHER" id="PTHR14187">
    <property type="entry name" value="ALPHA KINASE/ELONGATION FACTOR 2 KINASE"/>
    <property type="match status" value="1"/>
</dbReference>
<dbReference type="CDD" id="cd10170">
    <property type="entry name" value="ASKHA_NBD_HSP70"/>
    <property type="match status" value="1"/>
</dbReference>
<dbReference type="InterPro" id="IPR043129">
    <property type="entry name" value="ATPase_NBD"/>
</dbReference>
<keyword evidence="3" id="KW-1185">Reference proteome</keyword>
<feature type="non-terminal residue" evidence="2">
    <location>
        <position position="1"/>
    </location>
</feature>
<dbReference type="PANTHER" id="PTHR14187:SF5">
    <property type="entry name" value="HEAT SHOCK 70 KDA PROTEIN 12A"/>
    <property type="match status" value="1"/>
</dbReference>
<reference evidence="2" key="2">
    <citation type="submission" date="2023-05" db="EMBL/GenBank/DDBJ databases">
        <authorList>
            <consortium name="Lawrence Berkeley National Laboratory"/>
            <person name="Steindorff A."/>
            <person name="Hensen N."/>
            <person name="Bonometti L."/>
            <person name="Westerberg I."/>
            <person name="Brannstrom I.O."/>
            <person name="Guillou S."/>
            <person name="Cros-Aarteil S."/>
            <person name="Calhoun S."/>
            <person name="Haridas S."/>
            <person name="Kuo A."/>
            <person name="Mondo S."/>
            <person name="Pangilinan J."/>
            <person name="Riley R."/>
            <person name="Labutti K."/>
            <person name="Andreopoulos B."/>
            <person name="Lipzen A."/>
            <person name="Chen C."/>
            <person name="Yanf M."/>
            <person name="Daum C."/>
            <person name="Ng V."/>
            <person name="Clum A."/>
            <person name="Ohm R."/>
            <person name="Martin F."/>
            <person name="Silar P."/>
            <person name="Natvig D."/>
            <person name="Lalanne C."/>
            <person name="Gautier V."/>
            <person name="Ament-Velasquez S.L."/>
            <person name="Kruys A."/>
            <person name="Hutchinson M.I."/>
            <person name="Powell A.J."/>
            <person name="Barry K."/>
            <person name="Miller A.N."/>
            <person name="Grigoriev I.V."/>
            <person name="Debuchy R."/>
            <person name="Gladieux P."/>
            <person name="Thoren M.H."/>
            <person name="Johannesson H."/>
        </authorList>
    </citation>
    <scope>NUCLEOTIDE SEQUENCE</scope>
    <source>
        <strain evidence="2">CBS 990.96</strain>
    </source>
</reference>
<dbReference type="Gene3D" id="3.30.420.40">
    <property type="match status" value="1"/>
</dbReference>
<reference evidence="2" key="1">
    <citation type="journal article" date="2023" name="Mol. Phylogenet. Evol.">
        <title>Genome-scale phylogeny and comparative genomics of the fungal order Sordariales.</title>
        <authorList>
            <person name="Hensen N."/>
            <person name="Bonometti L."/>
            <person name="Westerberg I."/>
            <person name="Brannstrom I.O."/>
            <person name="Guillou S."/>
            <person name="Cros-Aarteil S."/>
            <person name="Calhoun S."/>
            <person name="Haridas S."/>
            <person name="Kuo A."/>
            <person name="Mondo S."/>
            <person name="Pangilinan J."/>
            <person name="Riley R."/>
            <person name="LaButti K."/>
            <person name="Andreopoulos B."/>
            <person name="Lipzen A."/>
            <person name="Chen C."/>
            <person name="Yan M."/>
            <person name="Daum C."/>
            <person name="Ng V."/>
            <person name="Clum A."/>
            <person name="Steindorff A."/>
            <person name="Ohm R.A."/>
            <person name="Martin F."/>
            <person name="Silar P."/>
            <person name="Natvig D.O."/>
            <person name="Lalanne C."/>
            <person name="Gautier V."/>
            <person name="Ament-Velasquez S.L."/>
            <person name="Kruys A."/>
            <person name="Hutchinson M.I."/>
            <person name="Powell A.J."/>
            <person name="Barry K."/>
            <person name="Miller A.N."/>
            <person name="Grigoriev I.V."/>
            <person name="Debuchy R."/>
            <person name="Gladieux P."/>
            <person name="Hiltunen Thoren M."/>
            <person name="Johannesson H."/>
        </authorList>
    </citation>
    <scope>NUCLEOTIDE SEQUENCE</scope>
    <source>
        <strain evidence="2">CBS 990.96</strain>
    </source>
</reference>
<dbReference type="AlphaFoldDB" id="A0AAN6YQM7"/>
<dbReference type="Proteomes" id="UP001301958">
    <property type="component" value="Unassembled WGS sequence"/>
</dbReference>
<evidence type="ECO:0000313" key="3">
    <source>
        <dbReference type="Proteomes" id="UP001301958"/>
    </source>
</evidence>
<sequence>TRTIGTLNNMASTLCFGIDFGTTYSGVAWAWSGQPQDINIVTSWPSKLIGNSDREKTPTEIQFETTTRTGSKRITWGYDVPSDSDPFRWFKLLLVNEDQLQPHLVNSKQLKEARQRLQNEGLQPVQAVAIYLREIWNHTLEHVRRMLQDAVDECRFHIVLTVPAIWKDGARKKMQEAARQAGLLDSRACGKTTMQLLSEPEAGAISTFATMEGRPDIHEGDAMVVVDAGGGIVDLISYKVDSLSPFVLSECAEGTGGLCGAVFLDQGFMSWLEQFSPLAPVWSKTPVKDLKLMIRDSWEHGIKQEFNGQDKEFTIPLPYSCALQLNESDLTLKSEQLTDILDHVICEIEALVGKQVKAVKKRLGKPPKYIILVGGFGRCTGPTPWTAVCRGAVIHALITTGGFSTSPPVQVSTRISRANYGIAQDLPFRLGKHPEADRYTCPYEGTEKARNQMKWYMLRGDETSKMSPKAFMFCRYYEIAIPPPLFPTLDIDLFTCTDMSAPSRLQGSKSIKRLDSIKFTCPVSFWELPIETSNSGNRYRCLTFRLEMTTDGSSATFQVFPADELVTGLSRLLPRLSIGQKTIDVECDKLSVQELVIPKPEASRNSGPRLRRSKLNLAVSPDRQYSPQPHSPFDSPVHPQILGEDGERRLPSSPRSQRRGILYQMPSSLGANLLWRDGL</sequence>
<accession>A0AAN6YQM7</accession>
<evidence type="ECO:0000256" key="1">
    <source>
        <dbReference type="SAM" id="MobiDB-lite"/>
    </source>
</evidence>
<gene>
    <name evidence="2" type="ORF">QBC38DRAFT_493954</name>
</gene>
<dbReference type="SUPFAM" id="SSF53067">
    <property type="entry name" value="Actin-like ATPase domain"/>
    <property type="match status" value="2"/>
</dbReference>
<dbReference type="EMBL" id="MU865702">
    <property type="protein sequence ID" value="KAK4220587.1"/>
    <property type="molecule type" value="Genomic_DNA"/>
</dbReference>
<comment type="caution">
    <text evidence="2">The sequence shown here is derived from an EMBL/GenBank/DDBJ whole genome shotgun (WGS) entry which is preliminary data.</text>
</comment>